<dbReference type="SUPFAM" id="SSF109604">
    <property type="entry name" value="HD-domain/PDEase-like"/>
    <property type="match status" value="2"/>
</dbReference>
<gene>
    <name evidence="2" type="ORF">FSB_LOCUS49395</name>
</gene>
<sequence length="289" mass="31563">MARKETVKNAEKLVESSMKGNDASHDAAHVWRVRDVALSLAREEGLSSNPQSLEIVELAALLHDIGDYKYLRDPSEENIVENFLEQEGIEEHQKMKILQIIKGMAGAVYLGFTTKGGLKGLCLGEILHGLALGWTYAAGLKLMGSALCEHQKNVVGQSHTTSLAEVADALLVAARHEGEGGSNQKDPWRLLHLVITRHDGYSGFTGERRSQDLRFGSPIVRMSCGGDKVESVANLEDVGFKDELAGLANGELFPEFGIVQDADRLDAIGAIGNFLFSYVLFDKTKSHPY</sequence>
<dbReference type="EMBL" id="OIVN01005224">
    <property type="protein sequence ID" value="SPD21513.1"/>
    <property type="molecule type" value="Genomic_DNA"/>
</dbReference>
<dbReference type="InterPro" id="IPR003607">
    <property type="entry name" value="HD/PDEase_dom"/>
</dbReference>
<reference evidence="2" key="1">
    <citation type="submission" date="2018-02" db="EMBL/GenBank/DDBJ databases">
        <authorList>
            <person name="Cohen D.B."/>
            <person name="Kent A.D."/>
        </authorList>
    </citation>
    <scope>NUCLEOTIDE SEQUENCE</scope>
</reference>
<feature type="domain" description="HD/PDEase" evidence="1">
    <location>
        <begin position="22"/>
        <end position="277"/>
    </location>
</feature>
<dbReference type="AlphaFoldDB" id="A0A2N9IBP9"/>
<dbReference type="PANTHER" id="PTHR33594:SF1">
    <property type="entry name" value="HD_PDEASE DOMAIN-CONTAINING PROTEIN"/>
    <property type="match status" value="1"/>
</dbReference>
<accession>A0A2N9IBP9</accession>
<proteinExistence type="predicted"/>
<dbReference type="Pfam" id="PF01966">
    <property type="entry name" value="HD"/>
    <property type="match status" value="1"/>
</dbReference>
<evidence type="ECO:0000313" key="2">
    <source>
        <dbReference type="EMBL" id="SPD21513.1"/>
    </source>
</evidence>
<dbReference type="PANTHER" id="PTHR33594">
    <property type="entry name" value="SUPERFAMILY HYDROLASE, PUTATIVE (AFU_ORTHOLOGUE AFUA_1G03035)-RELATED"/>
    <property type="match status" value="1"/>
</dbReference>
<name>A0A2N9IBP9_FAGSY</name>
<dbReference type="InterPro" id="IPR006674">
    <property type="entry name" value="HD_domain"/>
</dbReference>
<dbReference type="CDD" id="cd00077">
    <property type="entry name" value="HDc"/>
    <property type="match status" value="1"/>
</dbReference>
<dbReference type="Gene3D" id="1.10.472.50">
    <property type="entry name" value="HD-domain/PDEase-like"/>
    <property type="match status" value="1"/>
</dbReference>
<protein>
    <recommendedName>
        <fullName evidence="1">HD/PDEase domain-containing protein</fullName>
    </recommendedName>
</protein>
<organism evidence="2">
    <name type="scientific">Fagus sylvatica</name>
    <name type="common">Beechnut</name>
    <dbReference type="NCBI Taxonomy" id="28930"/>
    <lineage>
        <taxon>Eukaryota</taxon>
        <taxon>Viridiplantae</taxon>
        <taxon>Streptophyta</taxon>
        <taxon>Embryophyta</taxon>
        <taxon>Tracheophyta</taxon>
        <taxon>Spermatophyta</taxon>
        <taxon>Magnoliopsida</taxon>
        <taxon>eudicotyledons</taxon>
        <taxon>Gunneridae</taxon>
        <taxon>Pentapetalae</taxon>
        <taxon>rosids</taxon>
        <taxon>fabids</taxon>
        <taxon>Fagales</taxon>
        <taxon>Fagaceae</taxon>
        <taxon>Fagus</taxon>
    </lineage>
</organism>
<dbReference type="Gene3D" id="1.10.3210.50">
    <property type="match status" value="1"/>
</dbReference>
<dbReference type="SMART" id="SM00471">
    <property type="entry name" value="HDc"/>
    <property type="match status" value="1"/>
</dbReference>
<evidence type="ECO:0000259" key="1">
    <source>
        <dbReference type="SMART" id="SM00471"/>
    </source>
</evidence>